<comment type="function">
    <text evidence="4">Specifically recognizes and binds N6-methyladenosine (m6A)-containing RNAs, and regulates mRNA stability. M6A is a modification present at internal sites of mRNAs and some non-coding RNAs and plays a role in mRNA stability and processing.</text>
</comment>
<dbReference type="PROSITE" id="PS50882">
    <property type="entry name" value="YTH"/>
    <property type="match status" value="1"/>
</dbReference>
<dbReference type="Pfam" id="PF04146">
    <property type="entry name" value="YTH"/>
    <property type="match status" value="1"/>
</dbReference>
<feature type="region of interest" description="Disordered" evidence="5">
    <location>
        <begin position="209"/>
        <end position="232"/>
    </location>
</feature>
<dbReference type="Proteomes" id="UP000639772">
    <property type="component" value="Chromosome 1"/>
</dbReference>
<proteinExistence type="inferred from homology"/>
<dbReference type="PANTHER" id="PTHR12357:SF89">
    <property type="entry name" value="YTH DOMAIN-CONTAINING FAMILY PROTEIN"/>
    <property type="match status" value="1"/>
</dbReference>
<keyword evidence="3 4" id="KW-0694">RNA-binding</keyword>
<sequence length="603" mass="66404">MESTQTEPDRNDSLNPTSSPPTDAVEDSISIGNLKEQSLSSKDEHTGPNDLAHDSNAMDPSTDAPLVSVSSTGALGPAYTPNIFAPQAQTFVYGGYENTSGEWEEYRHHFMHPEAMEAVSTGIYNDNQSVLFHTGYGFNPQMPYGPYSPVTTPLPAAGGDGQLYSPQHFSFTGPYYQQPAAANMPYLHAPTPVSQADFSMPIDHQDWLRSSDCTGSTSLPSPAASPQPIGAVGSLSQGIMPLSSGMASQQQRPFYGLGSSINSYDQGYFHGGIYNHGSNLGGLISSFGNNGRGLFPNDKGRRRGKGNATSTWNISNDFLNEQNRGPRATRLKNADVEQGLSNETRNSNVIPIVNREQFNRPDFPVEYGDAKFFIIKSYSEDNVHKSIKYGIWASTANGNKKLDVAFREAKEKGDSCSVFLFFSVNASAHFCGVAEMVGPVDFNKSVDYWQQDKWTGQFPVKWHIIKDVPNSLFRHIILENNDNKPVTNSRDTQEVKLEHGLEMLSILKNHDSNVSILDDFEFYEDRQKAMQERKTRQQQQQQQQQVSLAKIPDAAISQMSKNFAQVVKLEKANGEDTTSDKTTAVVVNSENPKQSSSSTSALE</sequence>
<comment type="similarity">
    <text evidence="4">Belongs to the YTHDF family.</text>
</comment>
<organism evidence="7 8">
    <name type="scientific">Vanilla planifolia</name>
    <name type="common">Vanilla</name>
    <dbReference type="NCBI Taxonomy" id="51239"/>
    <lineage>
        <taxon>Eukaryota</taxon>
        <taxon>Viridiplantae</taxon>
        <taxon>Streptophyta</taxon>
        <taxon>Embryophyta</taxon>
        <taxon>Tracheophyta</taxon>
        <taxon>Spermatophyta</taxon>
        <taxon>Magnoliopsida</taxon>
        <taxon>Liliopsida</taxon>
        <taxon>Asparagales</taxon>
        <taxon>Orchidaceae</taxon>
        <taxon>Vanilloideae</taxon>
        <taxon>Vanilleae</taxon>
        <taxon>Vanilla</taxon>
    </lineage>
</organism>
<dbReference type="GO" id="GO:0005737">
    <property type="term" value="C:cytoplasm"/>
    <property type="evidence" value="ECO:0007669"/>
    <property type="project" value="UniProtKB-SubCell"/>
</dbReference>
<dbReference type="GO" id="GO:1990247">
    <property type="term" value="F:N6-methyladenosine-containing RNA reader activity"/>
    <property type="evidence" value="ECO:0007669"/>
    <property type="project" value="UniProtKB-UniRule"/>
</dbReference>
<gene>
    <name evidence="7" type="ORF">HPP92_000254</name>
</gene>
<evidence type="ECO:0000313" key="8">
    <source>
        <dbReference type="Proteomes" id="UP000639772"/>
    </source>
</evidence>
<name>A0A835VIJ2_VANPL</name>
<dbReference type="InterPro" id="IPR007275">
    <property type="entry name" value="YTH_domain"/>
</dbReference>
<evidence type="ECO:0000256" key="2">
    <source>
        <dbReference type="ARBA" id="ARBA00022490"/>
    </source>
</evidence>
<reference evidence="7 8" key="1">
    <citation type="journal article" date="2020" name="Nat. Food">
        <title>A phased Vanilla planifolia genome enables genetic improvement of flavour and production.</title>
        <authorList>
            <person name="Hasing T."/>
            <person name="Tang H."/>
            <person name="Brym M."/>
            <person name="Khazi F."/>
            <person name="Huang T."/>
            <person name="Chambers A.H."/>
        </authorList>
    </citation>
    <scope>NUCLEOTIDE SEQUENCE [LARGE SCALE GENOMIC DNA]</scope>
    <source>
        <tissue evidence="7">Leaf</tissue>
    </source>
</reference>
<dbReference type="OrthoDB" id="306690at2759"/>
<feature type="region of interest" description="Disordered" evidence="5">
    <location>
        <begin position="572"/>
        <end position="603"/>
    </location>
</feature>
<feature type="domain" description="YTH" evidence="6">
    <location>
        <begin position="370"/>
        <end position="507"/>
    </location>
</feature>
<dbReference type="AlphaFoldDB" id="A0A835VIJ2"/>
<protein>
    <recommendedName>
        <fullName evidence="4">YTH domain-containing family protein</fullName>
    </recommendedName>
</protein>
<keyword evidence="2" id="KW-0963">Cytoplasm</keyword>
<feature type="region of interest" description="Disordered" evidence="5">
    <location>
        <begin position="1"/>
        <end position="69"/>
    </location>
</feature>
<dbReference type="InterPro" id="IPR045168">
    <property type="entry name" value="YTH_prot"/>
</dbReference>
<feature type="compositionally biased region" description="Polar residues" evidence="5">
    <location>
        <begin position="211"/>
        <end position="220"/>
    </location>
</feature>
<comment type="subcellular location">
    <subcellularLocation>
        <location evidence="1">Cytoplasm</location>
    </subcellularLocation>
</comment>
<accession>A0A835VIJ2</accession>
<feature type="compositionally biased region" description="Polar residues" evidence="5">
    <location>
        <begin position="580"/>
        <end position="603"/>
    </location>
</feature>
<comment type="caution">
    <text evidence="7">The sequence shown here is derived from an EMBL/GenBank/DDBJ whole genome shotgun (WGS) entry which is preliminary data.</text>
</comment>
<dbReference type="PANTHER" id="PTHR12357">
    <property type="entry name" value="YTH YT521-B HOMOLOGY DOMAIN-CONTAINING"/>
    <property type="match status" value="1"/>
</dbReference>
<evidence type="ECO:0000313" key="7">
    <source>
        <dbReference type="EMBL" id="KAG0500182.1"/>
    </source>
</evidence>
<dbReference type="CDD" id="cd21134">
    <property type="entry name" value="YTH"/>
    <property type="match status" value="1"/>
</dbReference>
<evidence type="ECO:0000256" key="3">
    <source>
        <dbReference type="ARBA" id="ARBA00022884"/>
    </source>
</evidence>
<dbReference type="EMBL" id="JADCNM010000001">
    <property type="protein sequence ID" value="KAG0500182.1"/>
    <property type="molecule type" value="Genomic_DNA"/>
</dbReference>
<evidence type="ECO:0000259" key="6">
    <source>
        <dbReference type="PROSITE" id="PS50882"/>
    </source>
</evidence>
<dbReference type="GO" id="GO:0061157">
    <property type="term" value="P:mRNA destabilization"/>
    <property type="evidence" value="ECO:0007669"/>
    <property type="project" value="TreeGrafter"/>
</dbReference>
<feature type="compositionally biased region" description="Basic and acidic residues" evidence="5">
    <location>
        <begin position="41"/>
        <end position="53"/>
    </location>
</feature>
<dbReference type="Gene3D" id="3.10.590.10">
    <property type="entry name" value="ph1033 like domains"/>
    <property type="match status" value="1"/>
</dbReference>
<dbReference type="FunFam" id="3.10.590.10:FF:000001">
    <property type="entry name" value="YTH domain family 1, isoform CRA_a"/>
    <property type="match status" value="1"/>
</dbReference>
<dbReference type="GO" id="GO:0003729">
    <property type="term" value="F:mRNA binding"/>
    <property type="evidence" value="ECO:0007669"/>
    <property type="project" value="UniProtKB-UniRule"/>
</dbReference>
<evidence type="ECO:0000256" key="5">
    <source>
        <dbReference type="SAM" id="MobiDB-lite"/>
    </source>
</evidence>
<evidence type="ECO:0000256" key="1">
    <source>
        <dbReference type="ARBA" id="ARBA00004496"/>
    </source>
</evidence>
<evidence type="ECO:0000256" key="4">
    <source>
        <dbReference type="RuleBase" id="RU369095"/>
    </source>
</evidence>